<feature type="compositionally biased region" description="Basic and acidic residues" evidence="1">
    <location>
        <begin position="1"/>
        <end position="10"/>
    </location>
</feature>
<proteinExistence type="predicted"/>
<feature type="compositionally biased region" description="Basic and acidic residues" evidence="1">
    <location>
        <begin position="71"/>
        <end position="83"/>
    </location>
</feature>
<feature type="compositionally biased region" description="Basic and acidic residues" evidence="1">
    <location>
        <begin position="169"/>
        <end position="208"/>
    </location>
</feature>
<organism evidence="2 3">
    <name type="scientific">Cucumis melo var. makuwa</name>
    <name type="common">Oriental melon</name>
    <dbReference type="NCBI Taxonomy" id="1194695"/>
    <lineage>
        <taxon>Eukaryota</taxon>
        <taxon>Viridiplantae</taxon>
        <taxon>Streptophyta</taxon>
        <taxon>Embryophyta</taxon>
        <taxon>Tracheophyta</taxon>
        <taxon>Spermatophyta</taxon>
        <taxon>Magnoliopsida</taxon>
        <taxon>eudicotyledons</taxon>
        <taxon>Gunneridae</taxon>
        <taxon>Pentapetalae</taxon>
        <taxon>rosids</taxon>
        <taxon>fabids</taxon>
        <taxon>Cucurbitales</taxon>
        <taxon>Cucurbitaceae</taxon>
        <taxon>Benincaseae</taxon>
        <taxon>Cucumis</taxon>
    </lineage>
</organism>
<dbReference type="EMBL" id="SSTD01003772">
    <property type="protein sequence ID" value="TYK25721.1"/>
    <property type="molecule type" value="Genomic_DNA"/>
</dbReference>
<sequence>MADQHKKALETSHTSKLIPEKDASFIQPQAKHLKVSKKPESSSKKSRSEGSRKKILLKPQTQTSSPQAHFVKPDLEQAQRPKKDATDFILDIDELMGQKENICKGLPNLEPGMETMWLDKNQPRYKHTKHGVSKVLVSHIEASDKEGTQVPSQFFDKVLEFIKELEAAKRKKSEVVERKKSKDEKRKEEERKKQKKDEERTLQEEWERRKRKKKEREKAYKEDEHLRQTFKEKKKNVTSLVETKTKLAEVQTTKKKKQETLAGQSEQVESVDTRSKVIEHEEVDRVDVVAKELSREIEGMSPLKPRLRPEEQGLINTQLPKKRKSKSKKKIHPTHHDSTVPIEYTLLLYAIMEKQPFILEYVMNGAFLGWMNNPMGTKTFSTTVEKLCLKYLPTLARYSQIAMKTTNEVEIVNPQLLLTVYDPLFQDIPVEEDVGETSVKEEAPLEEEVHLEKDVPVEKKVDLRDVLCNVIVEPMNAVFKEVHLGNVAMKSQITSLNTQV</sequence>
<evidence type="ECO:0000313" key="2">
    <source>
        <dbReference type="EMBL" id="TYK25721.1"/>
    </source>
</evidence>
<name>A0A5D3DPW8_CUCMM</name>
<reference evidence="2 3" key="1">
    <citation type="submission" date="2019-08" db="EMBL/GenBank/DDBJ databases">
        <title>Draft genome sequences of two oriental melons (Cucumis melo L. var makuwa).</title>
        <authorList>
            <person name="Kwon S.-Y."/>
        </authorList>
    </citation>
    <scope>NUCLEOTIDE SEQUENCE [LARGE SCALE GENOMIC DNA]</scope>
    <source>
        <strain evidence="3">cv. Chang Bougi</strain>
        <tissue evidence="2">Leaf</tissue>
    </source>
</reference>
<feature type="compositionally biased region" description="Polar residues" evidence="1">
    <location>
        <begin position="261"/>
        <end position="270"/>
    </location>
</feature>
<feature type="region of interest" description="Disordered" evidence="1">
    <location>
        <begin position="1"/>
        <end position="83"/>
    </location>
</feature>
<evidence type="ECO:0000256" key="1">
    <source>
        <dbReference type="SAM" id="MobiDB-lite"/>
    </source>
</evidence>
<feature type="compositionally biased region" description="Basic and acidic residues" evidence="1">
    <location>
        <begin position="37"/>
        <end position="52"/>
    </location>
</feature>
<dbReference type="Proteomes" id="UP000321947">
    <property type="component" value="Unassembled WGS sequence"/>
</dbReference>
<gene>
    <name evidence="2" type="ORF">E5676_scaffold862G00130</name>
</gene>
<feature type="compositionally biased region" description="Basic and acidic residues" evidence="1">
    <location>
        <begin position="216"/>
        <end position="231"/>
    </location>
</feature>
<dbReference type="AlphaFoldDB" id="A0A5D3DPW8"/>
<evidence type="ECO:0000313" key="3">
    <source>
        <dbReference type="Proteomes" id="UP000321947"/>
    </source>
</evidence>
<comment type="caution">
    <text evidence="2">The sequence shown here is derived from an EMBL/GenBank/DDBJ whole genome shotgun (WGS) entry which is preliminary data.</text>
</comment>
<feature type="region of interest" description="Disordered" evidence="1">
    <location>
        <begin position="169"/>
        <end position="273"/>
    </location>
</feature>
<accession>A0A5D3DPW8</accession>
<protein>
    <submittedName>
        <fullName evidence="2">Stress response protein NST1-like</fullName>
    </submittedName>
</protein>